<accession>A0A8S1A9V7</accession>
<feature type="signal peptide" evidence="2">
    <location>
        <begin position="1"/>
        <end position="21"/>
    </location>
</feature>
<dbReference type="EMBL" id="CADEBD010000393">
    <property type="protein sequence ID" value="CAB3253768.1"/>
    <property type="molecule type" value="Genomic_DNA"/>
</dbReference>
<organism evidence="3 5">
    <name type="scientific">Arctia plantaginis</name>
    <name type="common">Wood tiger moth</name>
    <name type="synonym">Phalaena plantaginis</name>
    <dbReference type="NCBI Taxonomy" id="874455"/>
    <lineage>
        <taxon>Eukaryota</taxon>
        <taxon>Metazoa</taxon>
        <taxon>Ecdysozoa</taxon>
        <taxon>Arthropoda</taxon>
        <taxon>Hexapoda</taxon>
        <taxon>Insecta</taxon>
        <taxon>Pterygota</taxon>
        <taxon>Neoptera</taxon>
        <taxon>Endopterygota</taxon>
        <taxon>Lepidoptera</taxon>
        <taxon>Glossata</taxon>
        <taxon>Ditrysia</taxon>
        <taxon>Noctuoidea</taxon>
        <taxon>Erebidae</taxon>
        <taxon>Arctiinae</taxon>
        <taxon>Arctia</taxon>
    </lineage>
</organism>
<dbReference type="OrthoDB" id="6925743at2759"/>
<feature type="compositionally biased region" description="Polar residues" evidence="1">
    <location>
        <begin position="679"/>
        <end position="699"/>
    </location>
</feature>
<reference evidence="5 6" key="1">
    <citation type="submission" date="2020-04" db="EMBL/GenBank/DDBJ databases">
        <authorList>
            <person name="Wallbank WR R."/>
            <person name="Pardo Diaz C."/>
            <person name="Kozak K."/>
            <person name="Martin S."/>
            <person name="Jiggins C."/>
            <person name="Moest M."/>
            <person name="Warren A I."/>
            <person name="Byers J.R.P. K."/>
            <person name="Montejo-Kovacevich G."/>
            <person name="Yen C E."/>
        </authorList>
    </citation>
    <scope>NUCLEOTIDE SEQUENCE [LARGE SCALE GENOMIC DNA]</scope>
</reference>
<dbReference type="Proteomes" id="UP000494256">
    <property type="component" value="Unassembled WGS sequence"/>
</dbReference>
<evidence type="ECO:0000313" key="3">
    <source>
        <dbReference type="EMBL" id="CAB3244066.1"/>
    </source>
</evidence>
<feature type="compositionally biased region" description="Acidic residues" evidence="1">
    <location>
        <begin position="1036"/>
        <end position="1050"/>
    </location>
</feature>
<feature type="region of interest" description="Disordered" evidence="1">
    <location>
        <begin position="817"/>
        <end position="849"/>
    </location>
</feature>
<evidence type="ECO:0000313" key="4">
    <source>
        <dbReference type="EMBL" id="CAB3253768.1"/>
    </source>
</evidence>
<feature type="compositionally biased region" description="Polar residues" evidence="1">
    <location>
        <begin position="905"/>
        <end position="916"/>
    </location>
</feature>
<dbReference type="AlphaFoldDB" id="A0A8S1A9V7"/>
<keyword evidence="2" id="KW-0732">Signal</keyword>
<feature type="compositionally biased region" description="Low complexity" evidence="1">
    <location>
        <begin position="824"/>
        <end position="833"/>
    </location>
</feature>
<dbReference type="Proteomes" id="UP000494106">
    <property type="component" value="Unassembled WGS sequence"/>
</dbReference>
<protein>
    <submittedName>
        <fullName evidence="3">Uncharacterized protein</fullName>
    </submittedName>
</protein>
<feature type="region of interest" description="Disordered" evidence="1">
    <location>
        <begin position="873"/>
        <end position="916"/>
    </location>
</feature>
<feature type="compositionally biased region" description="Low complexity" evidence="1">
    <location>
        <begin position="619"/>
        <end position="635"/>
    </location>
</feature>
<evidence type="ECO:0000313" key="5">
    <source>
        <dbReference type="Proteomes" id="UP000494106"/>
    </source>
</evidence>
<feature type="chain" id="PRO_5036273047" evidence="2">
    <location>
        <begin position="22"/>
        <end position="1089"/>
    </location>
</feature>
<feature type="compositionally biased region" description="Polar residues" evidence="1">
    <location>
        <begin position="834"/>
        <end position="849"/>
    </location>
</feature>
<feature type="compositionally biased region" description="Basic and acidic residues" evidence="1">
    <location>
        <begin position="1051"/>
        <end position="1065"/>
    </location>
</feature>
<comment type="caution">
    <text evidence="3">The sequence shown here is derived from an EMBL/GenBank/DDBJ whole genome shotgun (WGS) entry which is preliminary data.</text>
</comment>
<evidence type="ECO:0000313" key="6">
    <source>
        <dbReference type="Proteomes" id="UP000494256"/>
    </source>
</evidence>
<feature type="compositionally biased region" description="Basic residues" evidence="1">
    <location>
        <begin position="636"/>
        <end position="658"/>
    </location>
</feature>
<feature type="region of interest" description="Disordered" evidence="1">
    <location>
        <begin position="608"/>
        <end position="715"/>
    </location>
</feature>
<name>A0A8S1A9V7_ARCPL</name>
<keyword evidence="5" id="KW-1185">Reference proteome</keyword>
<feature type="compositionally biased region" description="Low complexity" evidence="1">
    <location>
        <begin position="659"/>
        <end position="668"/>
    </location>
</feature>
<evidence type="ECO:0000256" key="2">
    <source>
        <dbReference type="SAM" id="SignalP"/>
    </source>
</evidence>
<sequence>MRSALICLFFAVIVRKEVTRAEQHDDFRPTPIPLNTWTGENQVPAGTLQEFIKTDLPPTVAVIPAHYWEDALRHSVYLTMVRDKIDQLIEKGELISPNSKPDGEASKEVDDHDLWEKIKAAPFDRVKEEPLPPSDSIILARGRLLEEKDGYRFAEGDLSPQKCSKNNCTHNVKAYWSVKRTRQGETSPGKYHYELTFSVTSQSTKALRKKYENPVRTFTIRENAPAERPLPQSYHNQGTPIQHGRVQRAVWVHKNIGPSPNSQKRPENGLGLDRLFSSLFSDEDNYDDSSYRLKSNAYIPQAYQIPKHAKISRYSEREPYHQKKINTYPIKPPSFRYPRPPLQPPPLSYTPHSYFDVNYDSISHLPVDPDNRPVPSTSVKTTKPAVLPTPISKIELVKDSKMDEPLKTTLDVIDYTTKDPEITSTTYKVYTHKQTSMKVNYLPENIRHPIYNAPPGVFVTMDKKPFKPMPPLKSILSKPHKTVPLDFRPSPQILDTSYTNTDSTADSAFRPMTLNLTELFNMNKKGPKNQRKPVTGKNPPKKPNNIKATRLTTVSPDIITANSEEGNDEIRWAEILAAFTRTTPMESQKEKEIISENDFIIMTTAAPRTTTEQYKEEPTTTSTTTTSTTTTTTTAKPKRTRPPPKFKKPEKNKKHKRVTSTTTSTTTTARPTMIYPKNEITSDLTPQASSATTNGANSVRESEPIGAPTSTSSTTAIMTSTSTSASTIATTTQTLATTKNSITSTTTTTPSAKVKGEPVVVPTEIKSKNRFRQSMLMQKGTSLNHDKWSVSTTEKNRTTAVKPSSYNLRRKASKFQGYVPPSTPLSSTTSLSSENIQVKTPVSTEPTVKDTNTSKEYVVKDSIEMEMEQALKPNDVQGTKDSNEFIFPISPSSDNNSEKNSENPGQHSKTNQTVTSQITVENNKTKCKKKKQQILTTTEILKPYSEVDTTTITIRTSSIKATSSTISADRADLYNELLGGFTMDDITEQTEANMSTTIAPDEPKEIESVLPEEVFQIDDDIETLLNSLQQTHDKNSDDDDEYEEENDDEDSPLRYDEDGRDVHEDYYDETETGESQERPFNILELMAMK</sequence>
<feature type="region of interest" description="Disordered" evidence="1">
    <location>
        <begin position="1029"/>
        <end position="1080"/>
    </location>
</feature>
<evidence type="ECO:0000256" key="1">
    <source>
        <dbReference type="SAM" id="MobiDB-lite"/>
    </source>
</evidence>
<proteinExistence type="predicted"/>
<dbReference type="EMBL" id="CADEBC010000520">
    <property type="protein sequence ID" value="CAB3244066.1"/>
    <property type="molecule type" value="Genomic_DNA"/>
</dbReference>
<feature type="region of interest" description="Disordered" evidence="1">
    <location>
        <begin position="523"/>
        <end position="547"/>
    </location>
</feature>
<gene>
    <name evidence="4" type="ORF">APLA_LOCUS14422</name>
    <name evidence="3" type="ORF">APLA_LOCUS9746</name>
</gene>